<gene>
    <name evidence="2" type="ORF">JK635_21845</name>
</gene>
<comment type="caution">
    <text evidence="2">The sequence shown here is derived from an EMBL/GenBank/DDBJ whole genome shotgun (WGS) entry which is preliminary data.</text>
</comment>
<keyword evidence="3" id="KW-1185">Reference proteome</keyword>
<dbReference type="InterPro" id="IPR000914">
    <property type="entry name" value="SBP_5_dom"/>
</dbReference>
<evidence type="ECO:0000313" key="3">
    <source>
        <dbReference type="Proteomes" id="UP000623967"/>
    </source>
</evidence>
<evidence type="ECO:0000313" key="2">
    <source>
        <dbReference type="EMBL" id="MBL4954806.1"/>
    </source>
</evidence>
<name>A0ABS1TWY3_9BACI</name>
<dbReference type="Gene3D" id="3.40.190.10">
    <property type="entry name" value="Periplasmic binding protein-like II"/>
    <property type="match status" value="1"/>
</dbReference>
<reference evidence="2 3" key="1">
    <citation type="submission" date="2021-01" db="EMBL/GenBank/DDBJ databases">
        <title>Genome public.</title>
        <authorList>
            <person name="Liu C."/>
            <person name="Sun Q."/>
        </authorList>
    </citation>
    <scope>NUCLEOTIDE SEQUENCE [LARGE SCALE GENOMIC DNA]</scope>
    <source>
        <strain evidence="2 3">YIM B02564</strain>
    </source>
</reference>
<dbReference type="PANTHER" id="PTHR30290">
    <property type="entry name" value="PERIPLASMIC BINDING COMPONENT OF ABC TRANSPORTER"/>
    <property type="match status" value="1"/>
</dbReference>
<dbReference type="InterPro" id="IPR039424">
    <property type="entry name" value="SBP_5"/>
</dbReference>
<evidence type="ECO:0000259" key="1">
    <source>
        <dbReference type="Pfam" id="PF00496"/>
    </source>
</evidence>
<protein>
    <recommendedName>
        <fullName evidence="1">Solute-binding protein family 5 domain-containing protein</fullName>
    </recommendedName>
</protein>
<dbReference type="PANTHER" id="PTHR30290:SF72">
    <property type="entry name" value="HTH-TYPE TRANSCRIPTIONAL REGULATOR SGRR"/>
    <property type="match status" value="1"/>
</dbReference>
<dbReference type="Pfam" id="PF00496">
    <property type="entry name" value="SBP_bac_5"/>
    <property type="match status" value="1"/>
</dbReference>
<accession>A0ABS1TWY3</accession>
<organism evidence="2 3">
    <name type="scientific">Neobacillus paridis</name>
    <dbReference type="NCBI Taxonomy" id="2803862"/>
    <lineage>
        <taxon>Bacteria</taxon>
        <taxon>Bacillati</taxon>
        <taxon>Bacillota</taxon>
        <taxon>Bacilli</taxon>
        <taxon>Bacillales</taxon>
        <taxon>Bacillaceae</taxon>
        <taxon>Neobacillus</taxon>
    </lineage>
</organism>
<dbReference type="Gene3D" id="3.90.76.10">
    <property type="entry name" value="Dipeptide-binding Protein, Domain 1"/>
    <property type="match status" value="1"/>
</dbReference>
<dbReference type="EMBL" id="JAESWB010000365">
    <property type="protein sequence ID" value="MBL4954806.1"/>
    <property type="molecule type" value="Genomic_DNA"/>
</dbReference>
<feature type="domain" description="Solute-binding protein family 5" evidence="1">
    <location>
        <begin position="4"/>
        <end position="314"/>
    </location>
</feature>
<dbReference type="SUPFAM" id="SSF53850">
    <property type="entry name" value="Periplasmic binding protein-like II"/>
    <property type="match status" value="1"/>
</dbReference>
<proteinExistence type="predicted"/>
<sequence length="419" mass="48463">MGTLAHYWEANENKTEWTFFLKKGILFHNGKELTATDIKYTFSLLLHPDFEQFWLVENIHFIECLNRYTIRFHLYKPNELFLQFLSFPALSVIPSGSTSYIGTGPFKVQTYNPNYIALEANPSYFEGRPFVDRIEILNVPREYEKEILADHTSIFVNTGEGSNHIGDPSHKLIKGTYEGSTLFTFNLGKKTGPQQNLFFRKAVHKLIDRKKLIADLGPPRMIPAANFDINDSLEMTFEKVDDEEIRVLLQAAGYRGESVQLFTYDRHQPDAEWIKQEAANYGVSFHVTILGWNEILKQENINQADCILFEAVWGENELSKLELYQSGFSFLRQHLNQETAEFIDRNMTEIMAASRREDRSILFSEIESRLIETNALVFLVHKNIESTFHPSIKGVQLNTRGNVDFKTIWIKPDLTEKGK</sequence>
<dbReference type="Gene3D" id="3.10.105.10">
    <property type="entry name" value="Dipeptide-binding Protein, Domain 3"/>
    <property type="match status" value="1"/>
</dbReference>
<dbReference type="Proteomes" id="UP000623967">
    <property type="component" value="Unassembled WGS sequence"/>
</dbReference>
<dbReference type="RefSeq" id="WP_202656046.1">
    <property type="nucleotide sequence ID" value="NZ_JAESWB010000365.1"/>
</dbReference>